<feature type="transmembrane region" description="Helical" evidence="6">
    <location>
        <begin position="56"/>
        <end position="79"/>
    </location>
</feature>
<dbReference type="PANTHER" id="PTHR43370">
    <property type="entry name" value="SUGAR ABC TRANSPORTER INTEGRAL MEMBRANE PROTEIN-RELATED"/>
    <property type="match status" value="1"/>
</dbReference>
<reference evidence="7 8" key="1">
    <citation type="submission" date="2022-01" db="EMBL/GenBank/DDBJ databases">
        <title>Dethiosulfovibrio faecalis sp. nov., a novel proteolytic, non-sulfur-reducing bacterium isolated from a marine aquaculture solid waste bioreactor.</title>
        <authorList>
            <person name="Grabowski S."/>
            <person name="Apolinario E."/>
            <person name="Schneider N."/>
            <person name="Marshall C.W."/>
            <person name="Sowers K.R."/>
        </authorList>
    </citation>
    <scope>NUCLEOTIDE SEQUENCE [LARGE SCALE GENOMIC DNA]</scope>
    <source>
        <strain evidence="7 8">DSM 12537</strain>
    </source>
</reference>
<sequence length="287" mass="30732">MTEFFQAAVRMGTPLLLMALGGTWTLQTGILNIGQEGGLILASFFAVLGNHLFGSWIMGIVFAVAVALVYNMIFAFFSVTLRSNIWVIGMALNIMGSALSILFLKSFFGVKGSFRSSNMVRIPDVELSFLPSWLDGFSLIVWVAVAVLAVIAYMDSRTVLGMRLKAAGENEEALDAAGVPVWRLRYGVLVVNSVMVGLAGAFLSTSYLLSFVRGMSADRGWMAVAAVIFGDGHLGWTVFAVIIFGVAQAGGFQLQAMGVPSHLALMLPYVLVIIALVTRGIGKSRSS</sequence>
<evidence type="ECO:0000313" key="7">
    <source>
        <dbReference type="EMBL" id="MCF4143515.1"/>
    </source>
</evidence>
<dbReference type="Proteomes" id="UP001200430">
    <property type="component" value="Unassembled WGS sequence"/>
</dbReference>
<keyword evidence="3 6" id="KW-0812">Transmembrane</keyword>
<keyword evidence="4 6" id="KW-1133">Transmembrane helix</keyword>
<evidence type="ECO:0000256" key="3">
    <source>
        <dbReference type="ARBA" id="ARBA00022692"/>
    </source>
</evidence>
<dbReference type="EMBL" id="JAKGUD010000017">
    <property type="protein sequence ID" value="MCF4143515.1"/>
    <property type="molecule type" value="Genomic_DNA"/>
</dbReference>
<dbReference type="Pfam" id="PF02653">
    <property type="entry name" value="BPD_transp_2"/>
    <property type="match status" value="1"/>
</dbReference>
<feature type="transmembrane region" description="Helical" evidence="6">
    <location>
        <begin position="186"/>
        <end position="209"/>
    </location>
</feature>
<dbReference type="CDD" id="cd06580">
    <property type="entry name" value="TM_PBP1_transp_TpRbsC_like"/>
    <property type="match status" value="1"/>
</dbReference>
<feature type="transmembrane region" description="Helical" evidence="6">
    <location>
        <begin position="7"/>
        <end position="24"/>
    </location>
</feature>
<accession>A0ABS9EQP4</accession>
<keyword evidence="8" id="KW-1185">Reference proteome</keyword>
<evidence type="ECO:0000256" key="1">
    <source>
        <dbReference type="ARBA" id="ARBA00004651"/>
    </source>
</evidence>
<evidence type="ECO:0000313" key="8">
    <source>
        <dbReference type="Proteomes" id="UP001200430"/>
    </source>
</evidence>
<comment type="caution">
    <text evidence="7">The sequence shown here is derived from an EMBL/GenBank/DDBJ whole genome shotgun (WGS) entry which is preliminary data.</text>
</comment>
<feature type="transmembrane region" description="Helical" evidence="6">
    <location>
        <begin position="221"/>
        <end position="247"/>
    </location>
</feature>
<protein>
    <submittedName>
        <fullName evidence="7">ABC transporter permease</fullName>
    </submittedName>
</protein>
<evidence type="ECO:0000256" key="6">
    <source>
        <dbReference type="SAM" id="Phobius"/>
    </source>
</evidence>
<dbReference type="PANTHER" id="PTHR43370:SF1">
    <property type="entry name" value="GUANOSINE ABC TRANSPORTER PERMEASE PROTEIN NUPQ"/>
    <property type="match status" value="1"/>
</dbReference>
<feature type="transmembrane region" description="Helical" evidence="6">
    <location>
        <begin position="129"/>
        <end position="154"/>
    </location>
</feature>
<feature type="transmembrane region" description="Helical" evidence="6">
    <location>
        <begin position="259"/>
        <end position="278"/>
    </location>
</feature>
<evidence type="ECO:0000256" key="2">
    <source>
        <dbReference type="ARBA" id="ARBA00022475"/>
    </source>
</evidence>
<dbReference type="RefSeq" id="WP_236100217.1">
    <property type="nucleotide sequence ID" value="NZ_JAKGUD010000017.1"/>
</dbReference>
<keyword evidence="2" id="KW-1003">Cell membrane</keyword>
<evidence type="ECO:0000256" key="5">
    <source>
        <dbReference type="ARBA" id="ARBA00023136"/>
    </source>
</evidence>
<comment type="subcellular location">
    <subcellularLocation>
        <location evidence="1">Cell membrane</location>
        <topology evidence="1">Multi-pass membrane protein</topology>
    </subcellularLocation>
</comment>
<evidence type="ECO:0000256" key="4">
    <source>
        <dbReference type="ARBA" id="ARBA00022989"/>
    </source>
</evidence>
<feature type="transmembrane region" description="Helical" evidence="6">
    <location>
        <begin position="85"/>
        <end position="108"/>
    </location>
</feature>
<dbReference type="InterPro" id="IPR001851">
    <property type="entry name" value="ABC_transp_permease"/>
</dbReference>
<organism evidence="7 8">
    <name type="scientific">Dethiosulfovibrio marinus</name>
    <dbReference type="NCBI Taxonomy" id="133532"/>
    <lineage>
        <taxon>Bacteria</taxon>
        <taxon>Thermotogati</taxon>
        <taxon>Synergistota</taxon>
        <taxon>Synergistia</taxon>
        <taxon>Synergistales</taxon>
        <taxon>Dethiosulfovibrionaceae</taxon>
        <taxon>Dethiosulfovibrio</taxon>
    </lineage>
</organism>
<name>A0ABS9EQP4_9BACT</name>
<proteinExistence type="predicted"/>
<gene>
    <name evidence="7" type="ORF">L2W38_11900</name>
</gene>
<keyword evidence="5 6" id="KW-0472">Membrane</keyword>